<comment type="similarity">
    <text evidence="2 11 12">Belongs to the TonB-dependent receptor family.</text>
</comment>
<evidence type="ECO:0000256" key="5">
    <source>
        <dbReference type="ARBA" id="ARBA00022692"/>
    </source>
</evidence>
<dbReference type="InterPro" id="IPR036942">
    <property type="entry name" value="Beta-barrel_TonB_sf"/>
</dbReference>
<evidence type="ECO:0000256" key="8">
    <source>
        <dbReference type="ARBA" id="ARBA00023136"/>
    </source>
</evidence>
<dbReference type="KEGG" id="dar:Daro_4090"/>
<organism evidence="16">
    <name type="scientific">Dechloromonas aromatica (strain RCB)</name>
    <dbReference type="NCBI Taxonomy" id="159087"/>
    <lineage>
        <taxon>Bacteria</taxon>
        <taxon>Pseudomonadati</taxon>
        <taxon>Pseudomonadota</taxon>
        <taxon>Betaproteobacteria</taxon>
        <taxon>Rhodocyclales</taxon>
        <taxon>Azonexaceae</taxon>
        <taxon>Dechloromonas</taxon>
    </lineage>
</organism>
<proteinExistence type="inferred from homology"/>
<evidence type="ECO:0000259" key="15">
    <source>
        <dbReference type="Pfam" id="PF07715"/>
    </source>
</evidence>
<dbReference type="SUPFAM" id="SSF56935">
    <property type="entry name" value="Porins"/>
    <property type="match status" value="1"/>
</dbReference>
<evidence type="ECO:0000256" key="13">
    <source>
        <dbReference type="SAM" id="SignalP"/>
    </source>
</evidence>
<protein>
    <submittedName>
        <fullName evidence="16">TonB-dependent receptor</fullName>
    </submittedName>
</protein>
<dbReference type="PANTHER" id="PTHR30069">
    <property type="entry name" value="TONB-DEPENDENT OUTER MEMBRANE RECEPTOR"/>
    <property type="match status" value="1"/>
</dbReference>
<evidence type="ECO:0000256" key="11">
    <source>
        <dbReference type="PROSITE-ProRule" id="PRU01360"/>
    </source>
</evidence>
<accession>Q478B5</accession>
<keyword evidence="6 13" id="KW-0732">Signal</keyword>
<dbReference type="Pfam" id="PF07715">
    <property type="entry name" value="Plug"/>
    <property type="match status" value="1"/>
</dbReference>
<dbReference type="InterPro" id="IPR039426">
    <property type="entry name" value="TonB-dep_rcpt-like"/>
</dbReference>
<keyword evidence="5 11" id="KW-0812">Transmembrane</keyword>
<evidence type="ECO:0000256" key="12">
    <source>
        <dbReference type="RuleBase" id="RU003357"/>
    </source>
</evidence>
<keyword evidence="8 11" id="KW-0472">Membrane</keyword>
<evidence type="ECO:0000256" key="10">
    <source>
        <dbReference type="ARBA" id="ARBA00023237"/>
    </source>
</evidence>
<reference evidence="16" key="1">
    <citation type="submission" date="2005-08" db="EMBL/GenBank/DDBJ databases">
        <title>Complete sequence of Dechloromonas aromatica RCB.</title>
        <authorList>
            <person name="Salinero K.K."/>
            <person name="Copeland A."/>
            <person name="Lucas S."/>
            <person name="Lapidus A."/>
            <person name="Barry K."/>
            <person name="Detter J.C."/>
            <person name="Glavina T."/>
            <person name="Hammon N."/>
            <person name="Israni S."/>
            <person name="Pitluck S."/>
            <person name="Di Bartolo G."/>
            <person name="Trong S."/>
            <person name="Schmutz J."/>
            <person name="Larimer F."/>
            <person name="Land M."/>
            <person name="Ivanova N."/>
            <person name="Richardson P."/>
        </authorList>
    </citation>
    <scope>NUCLEOTIDE SEQUENCE</scope>
    <source>
        <strain evidence="16">RCB</strain>
    </source>
</reference>
<keyword evidence="3 11" id="KW-0813">Transport</keyword>
<dbReference type="GO" id="GO:0015344">
    <property type="term" value="F:siderophore uptake transmembrane transporter activity"/>
    <property type="evidence" value="ECO:0007669"/>
    <property type="project" value="TreeGrafter"/>
</dbReference>
<dbReference type="InterPro" id="IPR000531">
    <property type="entry name" value="Beta-barrel_TonB"/>
</dbReference>
<dbReference type="Gene3D" id="2.170.130.10">
    <property type="entry name" value="TonB-dependent receptor, plug domain"/>
    <property type="match status" value="1"/>
</dbReference>
<dbReference type="EMBL" id="CP000089">
    <property type="protein sequence ID" value="AAZ48816.1"/>
    <property type="molecule type" value="Genomic_DNA"/>
</dbReference>
<dbReference type="Pfam" id="PF00593">
    <property type="entry name" value="TonB_dep_Rec_b-barrel"/>
    <property type="match status" value="1"/>
</dbReference>
<dbReference type="HOGENOM" id="CLU_008287_18_3_4"/>
<keyword evidence="9 16" id="KW-0675">Receptor</keyword>
<evidence type="ECO:0000256" key="1">
    <source>
        <dbReference type="ARBA" id="ARBA00004571"/>
    </source>
</evidence>
<keyword evidence="4 11" id="KW-1134">Transmembrane beta strand</keyword>
<evidence type="ECO:0000256" key="6">
    <source>
        <dbReference type="ARBA" id="ARBA00022729"/>
    </source>
</evidence>
<evidence type="ECO:0000256" key="2">
    <source>
        <dbReference type="ARBA" id="ARBA00009810"/>
    </source>
</evidence>
<dbReference type="InterPro" id="IPR037066">
    <property type="entry name" value="Plug_dom_sf"/>
</dbReference>
<dbReference type="STRING" id="159087.Daro_4090"/>
<dbReference type="GO" id="GO:0044718">
    <property type="term" value="P:siderophore transmembrane transport"/>
    <property type="evidence" value="ECO:0007669"/>
    <property type="project" value="TreeGrafter"/>
</dbReference>
<sequence>MMKRFALAPLALAVLSAFASTQVVAADTSLAEVTVTATREGQLVSETPATVGVIKEKTLREVKPTHPSEIMGQVAGVWVNVTGGEGHQTAIRQPLTTNPVYLYLEDGIPTRSTGFFNHNALYEVNLPMAGGIEINKGPGSALYGSDAIGGVVNVLTRKPPTKPEIEGSLEGGSYGWARTMVSGGSAFGDHAFRADLNLSHTDGWRDKTAYDRQSGTLRWDSAIGDDATLKTVATFSKIDQQTAGSSAISKNDYDNNPKANYTPISLRKVDAFRLSTAYEKEWGNSLLSITPYYRNDSMDLLANWSLSYDPTIYTTENQSFGAQIKYRHDFEPLRTRFIVGIDLDHSPGSRIENRINTTSTGSGYTKIYTGYTTGARVYDYDVTYQGISPYVHGEISPIEKLRITAGLRQDHVSYRFDNRYGTSPVVVGSAYYGQVADGDLSFNHLSPKLGATYAFSDSLNAFAAYNHAFRAPSEGQLFRPSVAASAAAANAAAIAASNLKPIKVDSVETGLRGNINRSVNYEVSVYYMTKTDDILSYRDPVTNITTSTNAGKTLHKGIEIGLGIQIASAWRLDTALSHAKHTYGEWRVGTIDYTGKEMELAPRTIANTRLTWGDAKTGMVQAEWLHFSSWWSDQANTTKYDGHDLLNLRGAYPLYRDISLFGNVHNVTDRRYAESTGTQTAGGVIYPTFAPGLPRTFTVGIQAKW</sequence>
<dbReference type="Gene3D" id="2.40.170.20">
    <property type="entry name" value="TonB-dependent receptor, beta-barrel domain"/>
    <property type="match status" value="1"/>
</dbReference>
<name>Q478B5_DECAR</name>
<dbReference type="AlphaFoldDB" id="Q478B5"/>
<dbReference type="CDD" id="cd01347">
    <property type="entry name" value="ligand_gated_channel"/>
    <property type="match status" value="1"/>
</dbReference>
<keyword evidence="10 11" id="KW-0998">Cell outer membrane</keyword>
<evidence type="ECO:0000313" key="16">
    <source>
        <dbReference type="EMBL" id="AAZ48816.1"/>
    </source>
</evidence>
<comment type="subcellular location">
    <subcellularLocation>
        <location evidence="1 11">Cell outer membrane</location>
        <topology evidence="1 11">Multi-pass membrane protein</topology>
    </subcellularLocation>
</comment>
<dbReference type="GO" id="GO:0009279">
    <property type="term" value="C:cell outer membrane"/>
    <property type="evidence" value="ECO:0007669"/>
    <property type="project" value="UniProtKB-SubCell"/>
</dbReference>
<evidence type="ECO:0000256" key="3">
    <source>
        <dbReference type="ARBA" id="ARBA00022448"/>
    </source>
</evidence>
<feature type="signal peptide" evidence="13">
    <location>
        <begin position="1"/>
        <end position="25"/>
    </location>
</feature>
<gene>
    <name evidence="16" type="ordered locus">Daro_4090</name>
</gene>
<dbReference type="PANTHER" id="PTHR30069:SF29">
    <property type="entry name" value="HEMOGLOBIN AND HEMOGLOBIN-HAPTOGLOBIN-BINDING PROTEIN 1-RELATED"/>
    <property type="match status" value="1"/>
</dbReference>
<feature type="domain" description="TonB-dependent receptor-like beta-barrel" evidence="14">
    <location>
        <begin position="219"/>
        <end position="667"/>
    </location>
</feature>
<evidence type="ECO:0000256" key="7">
    <source>
        <dbReference type="ARBA" id="ARBA00023077"/>
    </source>
</evidence>
<dbReference type="PROSITE" id="PS52016">
    <property type="entry name" value="TONB_DEPENDENT_REC_3"/>
    <property type="match status" value="1"/>
</dbReference>
<feature type="chain" id="PRO_5004232933" evidence="13">
    <location>
        <begin position="26"/>
        <end position="705"/>
    </location>
</feature>
<keyword evidence="7 12" id="KW-0798">TonB box</keyword>
<dbReference type="eggNOG" id="COG4206">
    <property type="taxonomic scope" value="Bacteria"/>
</dbReference>
<dbReference type="InterPro" id="IPR012910">
    <property type="entry name" value="Plug_dom"/>
</dbReference>
<feature type="domain" description="TonB-dependent receptor plug" evidence="15">
    <location>
        <begin position="45"/>
        <end position="151"/>
    </location>
</feature>
<evidence type="ECO:0000256" key="4">
    <source>
        <dbReference type="ARBA" id="ARBA00022452"/>
    </source>
</evidence>
<evidence type="ECO:0000256" key="9">
    <source>
        <dbReference type="ARBA" id="ARBA00023170"/>
    </source>
</evidence>
<evidence type="ECO:0000259" key="14">
    <source>
        <dbReference type="Pfam" id="PF00593"/>
    </source>
</evidence>